<feature type="compositionally biased region" description="Basic and acidic residues" evidence="1">
    <location>
        <begin position="259"/>
        <end position="273"/>
    </location>
</feature>
<evidence type="ECO:0000256" key="1">
    <source>
        <dbReference type="SAM" id="MobiDB-lite"/>
    </source>
</evidence>
<comment type="caution">
    <text evidence="2">The sequence shown here is derived from an EMBL/GenBank/DDBJ whole genome shotgun (WGS) entry which is preliminary data.</text>
</comment>
<organism evidence="2 3">
    <name type="scientific">Absidia repens</name>
    <dbReference type="NCBI Taxonomy" id="90262"/>
    <lineage>
        <taxon>Eukaryota</taxon>
        <taxon>Fungi</taxon>
        <taxon>Fungi incertae sedis</taxon>
        <taxon>Mucoromycota</taxon>
        <taxon>Mucoromycotina</taxon>
        <taxon>Mucoromycetes</taxon>
        <taxon>Mucorales</taxon>
        <taxon>Cunninghamellaceae</taxon>
        <taxon>Absidia</taxon>
    </lineage>
</organism>
<evidence type="ECO:0000313" key="2">
    <source>
        <dbReference type="EMBL" id="ORZ18999.1"/>
    </source>
</evidence>
<feature type="compositionally biased region" description="Low complexity" evidence="1">
    <location>
        <begin position="175"/>
        <end position="193"/>
    </location>
</feature>
<proteinExistence type="predicted"/>
<feature type="region of interest" description="Disordered" evidence="1">
    <location>
        <begin position="50"/>
        <end position="82"/>
    </location>
</feature>
<name>A0A1X2IMK4_9FUNG</name>
<protein>
    <submittedName>
        <fullName evidence="2">Uncharacterized protein</fullName>
    </submittedName>
</protein>
<keyword evidence="3" id="KW-1185">Reference proteome</keyword>
<feature type="compositionally biased region" description="Polar residues" evidence="1">
    <location>
        <begin position="119"/>
        <end position="131"/>
    </location>
</feature>
<feature type="region of interest" description="Disordered" evidence="1">
    <location>
        <begin position="119"/>
        <end position="140"/>
    </location>
</feature>
<evidence type="ECO:0000313" key="3">
    <source>
        <dbReference type="Proteomes" id="UP000193560"/>
    </source>
</evidence>
<dbReference type="OrthoDB" id="2276935at2759"/>
<dbReference type="EMBL" id="MCGE01000008">
    <property type="protein sequence ID" value="ORZ18999.1"/>
    <property type="molecule type" value="Genomic_DNA"/>
</dbReference>
<dbReference type="Proteomes" id="UP000193560">
    <property type="component" value="Unassembled WGS sequence"/>
</dbReference>
<reference evidence="2 3" key="1">
    <citation type="submission" date="2016-07" db="EMBL/GenBank/DDBJ databases">
        <title>Pervasive Adenine N6-methylation of Active Genes in Fungi.</title>
        <authorList>
            <consortium name="DOE Joint Genome Institute"/>
            <person name="Mondo S.J."/>
            <person name="Dannebaum R.O."/>
            <person name="Kuo R.C."/>
            <person name="Labutti K."/>
            <person name="Haridas S."/>
            <person name="Kuo A."/>
            <person name="Salamov A."/>
            <person name="Ahrendt S.R."/>
            <person name="Lipzen A."/>
            <person name="Sullivan W."/>
            <person name="Andreopoulos W.B."/>
            <person name="Clum A."/>
            <person name="Lindquist E."/>
            <person name="Daum C."/>
            <person name="Ramamoorthy G.K."/>
            <person name="Gryganskyi A."/>
            <person name="Culley D."/>
            <person name="Magnuson J.K."/>
            <person name="James T.Y."/>
            <person name="O'Malley M.A."/>
            <person name="Stajich J.E."/>
            <person name="Spatafora J.W."/>
            <person name="Visel A."/>
            <person name="Grigoriev I.V."/>
        </authorList>
    </citation>
    <scope>NUCLEOTIDE SEQUENCE [LARGE SCALE GENOMIC DNA]</scope>
    <source>
        <strain evidence="2 3">NRRL 1336</strain>
    </source>
</reference>
<feature type="compositionally biased region" description="Polar residues" evidence="1">
    <location>
        <begin position="64"/>
        <end position="82"/>
    </location>
</feature>
<feature type="compositionally biased region" description="Basic and acidic residues" evidence="1">
    <location>
        <begin position="155"/>
        <end position="167"/>
    </location>
</feature>
<accession>A0A1X2IMK4</accession>
<feature type="region of interest" description="Disordered" evidence="1">
    <location>
        <begin position="259"/>
        <end position="290"/>
    </location>
</feature>
<feature type="region of interest" description="Disordered" evidence="1">
    <location>
        <begin position="154"/>
        <end position="209"/>
    </location>
</feature>
<gene>
    <name evidence="2" type="ORF">BCR42DRAFT_436322</name>
</gene>
<dbReference type="AlphaFoldDB" id="A0A1X2IMK4"/>
<sequence>MEQQWNQLRRYQRRLRIKNHRQKHQHRQLINGDNEDRDNVLADLAMASTAFSTPSKKRNENGKHQSISSLPLTNPCQLPPQSAVATTSPVALSLKPVHPHQLEVASTIPLPSPPLSPMSFSCTCRSPSSQEKGYHHDNEDTLSLSSYSRYEFISDDGKSDTSDDGQYHQHYQKTSSPSSPSSLSAHHPLSSSSDETNDWHPQNSSDAAFDDTMDMLDQMAQDGYDEHFFQDMAFLLDHPDICSQPLADLAPLLEQQHHHLENGSSDDKKDRRVTSPSGWAHGPSSVSTTSPYIQHLCSSGWQWYRFVSILSASYVVSLLKGPDDLLED</sequence>